<organism evidence="1 2">
    <name type="scientific">Kutzneria viridogrisea</name>
    <dbReference type="NCBI Taxonomy" id="47990"/>
    <lineage>
        <taxon>Bacteria</taxon>
        <taxon>Bacillati</taxon>
        <taxon>Actinomycetota</taxon>
        <taxon>Actinomycetes</taxon>
        <taxon>Pseudonocardiales</taxon>
        <taxon>Pseudonocardiaceae</taxon>
        <taxon>Kutzneria</taxon>
    </lineage>
</organism>
<protein>
    <submittedName>
        <fullName evidence="1">Uncharacterized protein</fullName>
    </submittedName>
</protein>
<dbReference type="RefSeq" id="WP_025356578.1">
    <property type="nucleotide sequence ID" value="NZ_BAAABQ010000073.1"/>
</dbReference>
<keyword evidence="2" id="KW-1185">Reference proteome</keyword>
<gene>
    <name evidence="1" type="ORF">BC739_005553</name>
</gene>
<evidence type="ECO:0000313" key="1">
    <source>
        <dbReference type="EMBL" id="MBA8928336.1"/>
    </source>
</evidence>
<dbReference type="Proteomes" id="UP000517916">
    <property type="component" value="Unassembled WGS sequence"/>
</dbReference>
<comment type="caution">
    <text evidence="1">The sequence shown here is derived from an EMBL/GenBank/DDBJ whole genome shotgun (WGS) entry which is preliminary data.</text>
</comment>
<proteinExistence type="predicted"/>
<dbReference type="EMBL" id="JACJID010000004">
    <property type="protein sequence ID" value="MBA8928336.1"/>
    <property type="molecule type" value="Genomic_DNA"/>
</dbReference>
<reference evidence="1 2" key="1">
    <citation type="submission" date="2020-08" db="EMBL/GenBank/DDBJ databases">
        <title>Genomic Encyclopedia of Archaeal and Bacterial Type Strains, Phase II (KMG-II): from individual species to whole genera.</title>
        <authorList>
            <person name="Goeker M."/>
        </authorList>
    </citation>
    <scope>NUCLEOTIDE SEQUENCE [LARGE SCALE GENOMIC DNA]</scope>
    <source>
        <strain evidence="1 2">DSM 43850</strain>
    </source>
</reference>
<sequence>MTTSEDHVALVADLVEAVRIRVLDPLSILLGPAASVDALAERLSYEAEMWAAQLLDGTDAVAWQRLSTLLAALHPADEFDPPVRWWQTPLGRLVARRFGYPGREHVSFPVAGAMLGVTRQGVFDLVNRGKLTRHAGGGVSTDSVRDRLRGTR</sequence>
<name>A0ABR6BN70_9PSEU</name>
<accession>A0ABR6BN70</accession>
<evidence type="ECO:0000313" key="2">
    <source>
        <dbReference type="Proteomes" id="UP000517916"/>
    </source>
</evidence>